<organism evidence="2 3">
    <name type="scientific">Cirrhinus mrigala</name>
    <name type="common">Mrigala</name>
    <dbReference type="NCBI Taxonomy" id="683832"/>
    <lineage>
        <taxon>Eukaryota</taxon>
        <taxon>Metazoa</taxon>
        <taxon>Chordata</taxon>
        <taxon>Craniata</taxon>
        <taxon>Vertebrata</taxon>
        <taxon>Euteleostomi</taxon>
        <taxon>Actinopterygii</taxon>
        <taxon>Neopterygii</taxon>
        <taxon>Teleostei</taxon>
        <taxon>Ostariophysi</taxon>
        <taxon>Cypriniformes</taxon>
        <taxon>Cyprinidae</taxon>
        <taxon>Labeoninae</taxon>
        <taxon>Labeonini</taxon>
        <taxon>Cirrhinus</taxon>
    </lineage>
</organism>
<sequence length="60" mass="6982">TGEEAKDEEEEEVLDEETKRRDQMVKGAIDSLIREYSSELSASSQDAEAHQRKKRKEKKE</sequence>
<feature type="compositionally biased region" description="Acidic residues" evidence="1">
    <location>
        <begin position="1"/>
        <end position="15"/>
    </location>
</feature>
<feature type="non-terminal residue" evidence="2">
    <location>
        <position position="60"/>
    </location>
</feature>
<dbReference type="EMBL" id="JAMKFB020000013">
    <property type="protein sequence ID" value="KAL0178182.1"/>
    <property type="molecule type" value="Genomic_DNA"/>
</dbReference>
<proteinExistence type="predicted"/>
<reference evidence="2 3" key="1">
    <citation type="submission" date="2024-05" db="EMBL/GenBank/DDBJ databases">
        <title>Genome sequencing and assembly of Indian major carp, Cirrhinus mrigala (Hamilton, 1822).</title>
        <authorList>
            <person name="Mohindra V."/>
            <person name="Chowdhury L.M."/>
            <person name="Lal K."/>
            <person name="Jena J.K."/>
        </authorList>
    </citation>
    <scope>NUCLEOTIDE SEQUENCE [LARGE SCALE GENOMIC DNA]</scope>
    <source>
        <strain evidence="2">CM1030</strain>
        <tissue evidence="2">Blood</tissue>
    </source>
</reference>
<feature type="non-terminal residue" evidence="2">
    <location>
        <position position="1"/>
    </location>
</feature>
<gene>
    <name evidence="2" type="ORF">M9458_027076</name>
</gene>
<evidence type="ECO:0000256" key="1">
    <source>
        <dbReference type="SAM" id="MobiDB-lite"/>
    </source>
</evidence>
<protein>
    <submittedName>
        <fullName evidence="2">Uncharacterized protein</fullName>
    </submittedName>
</protein>
<accession>A0ABD0PWP7</accession>
<comment type="caution">
    <text evidence="2">The sequence shown here is derived from an EMBL/GenBank/DDBJ whole genome shotgun (WGS) entry which is preliminary data.</text>
</comment>
<feature type="region of interest" description="Disordered" evidence="1">
    <location>
        <begin position="1"/>
        <end position="23"/>
    </location>
</feature>
<feature type="compositionally biased region" description="Basic residues" evidence="1">
    <location>
        <begin position="51"/>
        <end position="60"/>
    </location>
</feature>
<keyword evidence="3" id="KW-1185">Reference proteome</keyword>
<dbReference type="AlphaFoldDB" id="A0ABD0PWP7"/>
<evidence type="ECO:0000313" key="3">
    <source>
        <dbReference type="Proteomes" id="UP001529510"/>
    </source>
</evidence>
<name>A0ABD0PWP7_CIRMR</name>
<evidence type="ECO:0000313" key="2">
    <source>
        <dbReference type="EMBL" id="KAL0178182.1"/>
    </source>
</evidence>
<dbReference type="Proteomes" id="UP001529510">
    <property type="component" value="Unassembled WGS sequence"/>
</dbReference>
<feature type="region of interest" description="Disordered" evidence="1">
    <location>
        <begin position="37"/>
        <end position="60"/>
    </location>
</feature>